<dbReference type="InterPro" id="IPR010920">
    <property type="entry name" value="LSM_dom_sf"/>
</dbReference>
<dbReference type="GO" id="GO:0003723">
    <property type="term" value="F:RNA binding"/>
    <property type="evidence" value="ECO:0007669"/>
    <property type="project" value="InterPro"/>
</dbReference>
<dbReference type="Pfam" id="PF01423">
    <property type="entry name" value="LSM"/>
    <property type="match status" value="1"/>
</dbReference>
<dbReference type="AlphaFoldDB" id="A0A0C9T3L6"/>
<dbReference type="SUPFAM" id="SSF50182">
    <property type="entry name" value="Sm-like ribonucleoproteins"/>
    <property type="match status" value="1"/>
</dbReference>
<dbReference type="PANTHER" id="PTHR10701:SF5">
    <property type="entry name" value="N-ALPHA-ACETYLTRANSFERASE 38, NATC AUXILIARY SUBUNIT"/>
    <property type="match status" value="1"/>
</dbReference>
<dbReference type="OrthoDB" id="368909at2759"/>
<proteinExistence type="predicted"/>
<protein>
    <recommendedName>
        <fullName evidence="1">Sm domain-containing protein</fullName>
    </recommendedName>
</protein>
<dbReference type="InterPro" id="IPR034110">
    <property type="entry name" value="LSMD1_Sm"/>
</dbReference>
<dbReference type="PROSITE" id="PS52002">
    <property type="entry name" value="SM"/>
    <property type="match status" value="1"/>
</dbReference>
<reference evidence="2 3" key="1">
    <citation type="submission" date="2014-06" db="EMBL/GenBank/DDBJ databases">
        <title>Evolutionary Origins and Diversification of the Mycorrhizal Mutualists.</title>
        <authorList>
            <consortium name="DOE Joint Genome Institute"/>
            <consortium name="Mycorrhizal Genomics Consortium"/>
            <person name="Kohler A."/>
            <person name="Kuo A."/>
            <person name="Nagy L.G."/>
            <person name="Floudas D."/>
            <person name="Copeland A."/>
            <person name="Barry K.W."/>
            <person name="Cichocki N."/>
            <person name="Veneault-Fourrey C."/>
            <person name="LaButti K."/>
            <person name="Lindquist E.A."/>
            <person name="Lipzen A."/>
            <person name="Lundell T."/>
            <person name="Morin E."/>
            <person name="Murat C."/>
            <person name="Riley R."/>
            <person name="Ohm R."/>
            <person name="Sun H."/>
            <person name="Tunlid A."/>
            <person name="Henrissat B."/>
            <person name="Grigoriev I.V."/>
            <person name="Hibbett D.S."/>
            <person name="Martin F."/>
        </authorList>
    </citation>
    <scope>NUCLEOTIDE SEQUENCE [LARGE SCALE GENOMIC DNA]</scope>
    <source>
        <strain evidence="2 3">FD-325 SS-3</strain>
    </source>
</reference>
<dbReference type="InterPro" id="IPR001163">
    <property type="entry name" value="Sm_dom_euk/arc"/>
</dbReference>
<dbReference type="Gene3D" id="2.30.30.100">
    <property type="match status" value="1"/>
</dbReference>
<dbReference type="InterPro" id="IPR047575">
    <property type="entry name" value="Sm"/>
</dbReference>
<dbReference type="InterPro" id="IPR050914">
    <property type="entry name" value="snRNP_SmB/NAA38-like"/>
</dbReference>
<dbReference type="Proteomes" id="UP000053263">
    <property type="component" value="Unassembled WGS sequence"/>
</dbReference>
<gene>
    <name evidence="2" type="ORF">PLICRDRAFT_46686</name>
</gene>
<accession>A0A0C9T3L6</accession>
<evidence type="ECO:0000313" key="2">
    <source>
        <dbReference type="EMBL" id="KII83919.1"/>
    </source>
</evidence>
<sequence length="110" mass="12305">MSSPPLPPPSPPISDSSRAPASIQYLRALLRQTLRITVKDGRIFIGTFVGTDQPLNILLINAEEFRLGPEENPNGRYVGQVMIPWKLVVRVEAQGRDGVESNEYHSDMYQ</sequence>
<dbReference type="EMBL" id="KN832573">
    <property type="protein sequence ID" value="KII83919.1"/>
    <property type="molecule type" value="Genomic_DNA"/>
</dbReference>
<dbReference type="HOGENOM" id="CLU_076902_4_5_1"/>
<organism evidence="2 3">
    <name type="scientific">Plicaturopsis crispa FD-325 SS-3</name>
    <dbReference type="NCBI Taxonomy" id="944288"/>
    <lineage>
        <taxon>Eukaryota</taxon>
        <taxon>Fungi</taxon>
        <taxon>Dikarya</taxon>
        <taxon>Basidiomycota</taxon>
        <taxon>Agaricomycotina</taxon>
        <taxon>Agaricomycetes</taxon>
        <taxon>Agaricomycetidae</taxon>
        <taxon>Amylocorticiales</taxon>
        <taxon>Amylocorticiaceae</taxon>
        <taxon>Plicatura</taxon>
        <taxon>Plicaturopsis crispa</taxon>
    </lineage>
</organism>
<dbReference type="CDD" id="cd06168">
    <property type="entry name" value="LSMD1"/>
    <property type="match status" value="1"/>
</dbReference>
<evidence type="ECO:0000259" key="1">
    <source>
        <dbReference type="PROSITE" id="PS52002"/>
    </source>
</evidence>
<feature type="domain" description="Sm" evidence="1">
    <location>
        <begin position="21"/>
        <end position="97"/>
    </location>
</feature>
<evidence type="ECO:0000313" key="3">
    <source>
        <dbReference type="Proteomes" id="UP000053263"/>
    </source>
</evidence>
<name>A0A0C9T3L6_PLICR</name>
<dbReference type="SMART" id="SM00651">
    <property type="entry name" value="Sm"/>
    <property type="match status" value="1"/>
</dbReference>
<dbReference type="GO" id="GO:0031417">
    <property type="term" value="C:NatC complex"/>
    <property type="evidence" value="ECO:0007669"/>
    <property type="project" value="InterPro"/>
</dbReference>
<dbReference type="PANTHER" id="PTHR10701">
    <property type="entry name" value="SMALL NUCLEAR RIBONUCLEOPROTEIN-ASSOCIATED PROTEIN B AND N"/>
    <property type="match status" value="1"/>
</dbReference>
<keyword evidence="3" id="KW-1185">Reference proteome</keyword>